<protein>
    <recommendedName>
        <fullName evidence="3">Prepilin-type N-terminal cleavage/methylation domain-containing protein</fullName>
    </recommendedName>
</protein>
<dbReference type="SUPFAM" id="SSF54523">
    <property type="entry name" value="Pili subunits"/>
    <property type="match status" value="1"/>
</dbReference>
<name>A0A1V5SMF8_9BACT</name>
<dbReference type="Pfam" id="PF07963">
    <property type="entry name" value="N_methyl"/>
    <property type="match status" value="1"/>
</dbReference>
<dbReference type="AlphaFoldDB" id="A0A1V5SMF8"/>
<keyword evidence="1" id="KW-1133">Transmembrane helix</keyword>
<evidence type="ECO:0000256" key="1">
    <source>
        <dbReference type="SAM" id="Phobius"/>
    </source>
</evidence>
<dbReference type="InterPro" id="IPR045584">
    <property type="entry name" value="Pilin-like"/>
</dbReference>
<dbReference type="Proteomes" id="UP000485569">
    <property type="component" value="Unassembled WGS sequence"/>
</dbReference>
<feature type="transmembrane region" description="Helical" evidence="1">
    <location>
        <begin position="21"/>
        <end position="46"/>
    </location>
</feature>
<keyword evidence="1" id="KW-0472">Membrane</keyword>
<dbReference type="EMBL" id="MWBQ01000143">
    <property type="protein sequence ID" value="OQA55740.1"/>
    <property type="molecule type" value="Genomic_DNA"/>
</dbReference>
<reference evidence="2" key="1">
    <citation type="submission" date="2017-02" db="EMBL/GenBank/DDBJ databases">
        <title>Delving into the versatile metabolic prowess of the omnipresent phylum Bacteroidetes.</title>
        <authorList>
            <person name="Nobu M.K."/>
            <person name="Mei R."/>
            <person name="Narihiro T."/>
            <person name="Kuroda K."/>
            <person name="Liu W.-T."/>
        </authorList>
    </citation>
    <scope>NUCLEOTIDE SEQUENCE</scope>
    <source>
        <strain evidence="2">ADurb.Bin276</strain>
    </source>
</reference>
<sequence>MIILINKNKQKRFFNHERMNDGFTLIEIITVIFILGVISAAIYPFLNAVNRWGGVSQNYLQEFEDRVNNYFLAISKQIRNANVIDIYDDGETIEIVLDSLSKKYRYQKNGNSIDVVDVNESSTKKIIPEIPNITFDDSVPLFNDINNDKKKFKLSVKVNYSIGSKTNSKLFTTSVTKRNND</sequence>
<dbReference type="NCBIfam" id="TIGR02532">
    <property type="entry name" value="IV_pilin_GFxxxE"/>
    <property type="match status" value="1"/>
</dbReference>
<organism evidence="2">
    <name type="scientific">Candidatus Atribacter allofermentans</name>
    <dbReference type="NCBI Taxonomy" id="1852833"/>
    <lineage>
        <taxon>Bacteria</taxon>
        <taxon>Pseudomonadati</taxon>
        <taxon>Atribacterota</taxon>
        <taxon>Atribacteria</taxon>
        <taxon>Atribacterales</taxon>
        <taxon>Atribacteraceae</taxon>
        <taxon>Atribacter</taxon>
    </lineage>
</organism>
<evidence type="ECO:0000313" key="2">
    <source>
        <dbReference type="EMBL" id="OQA55740.1"/>
    </source>
</evidence>
<proteinExistence type="predicted"/>
<evidence type="ECO:0008006" key="3">
    <source>
        <dbReference type="Google" id="ProtNLM"/>
    </source>
</evidence>
<dbReference type="InterPro" id="IPR012902">
    <property type="entry name" value="N_methyl_site"/>
</dbReference>
<comment type="caution">
    <text evidence="2">The sequence shown here is derived from an EMBL/GenBank/DDBJ whole genome shotgun (WGS) entry which is preliminary data.</text>
</comment>
<accession>A0A1V5SMF8</accession>
<gene>
    <name evidence="2" type="ORF">BWY41_01598</name>
</gene>
<keyword evidence="1" id="KW-0812">Transmembrane</keyword>